<evidence type="ECO:0000313" key="2">
    <source>
        <dbReference type="EMBL" id="OGE74366.1"/>
    </source>
</evidence>
<keyword evidence="1" id="KW-0812">Transmembrane</keyword>
<evidence type="ECO:0000313" key="3">
    <source>
        <dbReference type="Proteomes" id="UP000177610"/>
    </source>
</evidence>
<name>A0A1F5N9M6_9BACT</name>
<dbReference type="Proteomes" id="UP000177610">
    <property type="component" value="Unassembled WGS sequence"/>
</dbReference>
<sequence>MQPTSTKLTLKESVLSALAFFALYDSPLHLQRIRELLNQSATLEEVQHILSKLVEDNKIFQAGNLYSLKPWQASDYRDRQIEISKKWQKIDSYYKWLAVLPFVRLVSVINSLSLGTADADSDIDFFVVTKNRRLYFVRSVIIVLFRLLGVYKTRERIKDKFCFGFFVTQNNLNLESLQIKPADPYLDFWLASMRPVVGGQQYWELMQQNSWLRAKFPNFEPINRHATLKKTNIFLRTISLILEILLYIPAELAEPWLRRIHITHTFKLAENHAVTSTTVANATMLKLHAHDVRAQVANAHKDLLQSFR</sequence>
<accession>A0A1F5N9M6</accession>
<feature type="transmembrane region" description="Helical" evidence="1">
    <location>
        <begin position="93"/>
        <end position="114"/>
    </location>
</feature>
<organism evidence="2 3">
    <name type="scientific">Candidatus Doudnabacteria bacterium RIFCSPHIGHO2_01_FULL_41_86</name>
    <dbReference type="NCBI Taxonomy" id="1817821"/>
    <lineage>
        <taxon>Bacteria</taxon>
        <taxon>Candidatus Doudnaibacteriota</taxon>
    </lineage>
</organism>
<dbReference type="EMBL" id="MFEH01000001">
    <property type="protein sequence ID" value="OGE74366.1"/>
    <property type="molecule type" value="Genomic_DNA"/>
</dbReference>
<proteinExistence type="predicted"/>
<protein>
    <recommendedName>
        <fullName evidence="4">Polymerase nucleotidyl transferase domain-containing protein</fullName>
    </recommendedName>
</protein>
<dbReference type="STRING" id="1817821.A2717_02390"/>
<dbReference type="AlphaFoldDB" id="A0A1F5N9M6"/>
<keyword evidence="1" id="KW-0472">Membrane</keyword>
<reference evidence="2 3" key="1">
    <citation type="journal article" date="2016" name="Nat. Commun.">
        <title>Thousands of microbial genomes shed light on interconnected biogeochemical processes in an aquifer system.</title>
        <authorList>
            <person name="Anantharaman K."/>
            <person name="Brown C.T."/>
            <person name="Hug L.A."/>
            <person name="Sharon I."/>
            <person name="Castelle C.J."/>
            <person name="Probst A.J."/>
            <person name="Thomas B.C."/>
            <person name="Singh A."/>
            <person name="Wilkins M.J."/>
            <person name="Karaoz U."/>
            <person name="Brodie E.L."/>
            <person name="Williams K.H."/>
            <person name="Hubbard S.S."/>
            <person name="Banfield J.F."/>
        </authorList>
    </citation>
    <scope>NUCLEOTIDE SEQUENCE [LARGE SCALE GENOMIC DNA]</scope>
</reference>
<gene>
    <name evidence="2" type="ORF">A2717_02390</name>
</gene>
<keyword evidence="1" id="KW-1133">Transmembrane helix</keyword>
<comment type="caution">
    <text evidence="2">The sequence shown here is derived from an EMBL/GenBank/DDBJ whole genome shotgun (WGS) entry which is preliminary data.</text>
</comment>
<feature type="transmembrane region" description="Helical" evidence="1">
    <location>
        <begin position="134"/>
        <end position="151"/>
    </location>
</feature>
<evidence type="ECO:0008006" key="4">
    <source>
        <dbReference type="Google" id="ProtNLM"/>
    </source>
</evidence>
<evidence type="ECO:0000256" key="1">
    <source>
        <dbReference type="SAM" id="Phobius"/>
    </source>
</evidence>